<organism evidence="14 15">
    <name type="scientific">Cereibacter sphaeroides</name>
    <name type="common">Rhodobacter sphaeroides</name>
    <dbReference type="NCBI Taxonomy" id="1063"/>
    <lineage>
        <taxon>Bacteria</taxon>
        <taxon>Pseudomonadati</taxon>
        <taxon>Pseudomonadota</taxon>
        <taxon>Alphaproteobacteria</taxon>
        <taxon>Rhodobacterales</taxon>
        <taxon>Paracoccaceae</taxon>
        <taxon>Cereibacter</taxon>
    </lineage>
</organism>
<dbReference type="GO" id="GO:0019303">
    <property type="term" value="P:D-ribose catabolic process"/>
    <property type="evidence" value="ECO:0007669"/>
    <property type="project" value="UniProtKB-UniRule"/>
</dbReference>
<keyword evidence="5 12" id="KW-0479">Metal-binding</keyword>
<comment type="similarity">
    <text evidence="1">Belongs to the carbohydrate kinase pfkB family.</text>
</comment>
<evidence type="ECO:0000256" key="12">
    <source>
        <dbReference type="HAMAP-Rule" id="MF_01987"/>
    </source>
</evidence>
<dbReference type="Pfam" id="PF00294">
    <property type="entry name" value="PfkB"/>
    <property type="match status" value="1"/>
</dbReference>
<dbReference type="PANTHER" id="PTHR10584:SF166">
    <property type="entry name" value="RIBOKINASE"/>
    <property type="match status" value="1"/>
</dbReference>
<dbReference type="InterPro" id="IPR029056">
    <property type="entry name" value="Ribokinase-like"/>
</dbReference>
<evidence type="ECO:0000256" key="5">
    <source>
        <dbReference type="ARBA" id="ARBA00022723"/>
    </source>
</evidence>
<evidence type="ECO:0000256" key="1">
    <source>
        <dbReference type="ARBA" id="ARBA00005380"/>
    </source>
</evidence>
<dbReference type="GO" id="GO:0005737">
    <property type="term" value="C:cytoplasm"/>
    <property type="evidence" value="ECO:0007669"/>
    <property type="project" value="UniProtKB-SubCell"/>
</dbReference>
<evidence type="ECO:0000256" key="2">
    <source>
        <dbReference type="ARBA" id="ARBA00012035"/>
    </source>
</evidence>
<comment type="caution">
    <text evidence="14">The sequence shown here is derived from an EMBL/GenBank/DDBJ whole genome shotgun (WGS) entry which is preliminary data.</text>
</comment>
<dbReference type="PROSITE" id="PS00583">
    <property type="entry name" value="PFKB_KINASES_1"/>
    <property type="match status" value="1"/>
</dbReference>
<dbReference type="AlphaFoldDB" id="A0AAX1UM00"/>
<dbReference type="InterPro" id="IPR011877">
    <property type="entry name" value="Ribokinase"/>
</dbReference>
<feature type="binding site" evidence="12">
    <location>
        <begin position="237"/>
        <end position="238"/>
    </location>
    <ligand>
        <name>ATP</name>
        <dbReference type="ChEBI" id="CHEBI:30616"/>
    </ligand>
</feature>
<dbReference type="SUPFAM" id="SSF53613">
    <property type="entry name" value="Ribokinase-like"/>
    <property type="match status" value="1"/>
</dbReference>
<dbReference type="PRINTS" id="PR00990">
    <property type="entry name" value="RIBOKINASE"/>
</dbReference>
<comment type="subunit">
    <text evidence="12">Homodimer.</text>
</comment>
<comment type="caution">
    <text evidence="12">Lacks conserved residue(s) required for the propagation of feature annotation.</text>
</comment>
<feature type="binding site" evidence="12">
    <location>
        <begin position="38"/>
        <end position="42"/>
    </location>
    <ligand>
        <name>substrate</name>
    </ligand>
</feature>
<accession>A0AAX1UM00</accession>
<evidence type="ECO:0000256" key="6">
    <source>
        <dbReference type="ARBA" id="ARBA00022741"/>
    </source>
</evidence>
<dbReference type="GO" id="GO:0005524">
    <property type="term" value="F:ATP binding"/>
    <property type="evidence" value="ECO:0007669"/>
    <property type="project" value="UniProtKB-UniRule"/>
</dbReference>
<keyword evidence="8 12" id="KW-0067">ATP-binding</keyword>
<keyword evidence="4 12" id="KW-0808">Transferase</keyword>
<evidence type="ECO:0000256" key="10">
    <source>
        <dbReference type="ARBA" id="ARBA00022958"/>
    </source>
</evidence>
<evidence type="ECO:0000256" key="9">
    <source>
        <dbReference type="ARBA" id="ARBA00022842"/>
    </source>
</evidence>
<dbReference type="EC" id="2.7.1.15" evidence="2 12"/>
<evidence type="ECO:0000313" key="14">
    <source>
        <dbReference type="EMBL" id="RHZ95217.1"/>
    </source>
</evidence>
<name>A0AAX1UM00_CERSP</name>
<comment type="similarity">
    <text evidence="12">Belongs to the carbohydrate kinase PfkB family. Ribokinase subfamily.</text>
</comment>
<feature type="active site" description="Proton acceptor" evidence="12">
    <location>
        <position position="238"/>
    </location>
</feature>
<dbReference type="Gene3D" id="3.40.1190.20">
    <property type="match status" value="1"/>
</dbReference>
<evidence type="ECO:0000256" key="3">
    <source>
        <dbReference type="ARBA" id="ARBA00016943"/>
    </source>
</evidence>
<feature type="binding site" evidence="12">
    <location>
        <position position="232"/>
    </location>
    <ligand>
        <name>K(+)</name>
        <dbReference type="ChEBI" id="CHEBI:29103"/>
    </ligand>
</feature>
<reference evidence="14 15" key="1">
    <citation type="submission" date="2018-08" db="EMBL/GenBank/DDBJ databases">
        <title>Draft genome sequence of Rhodobacter sphaeroides FY.</title>
        <authorList>
            <person name="Rayyan A."/>
            <person name="Meyer T.E."/>
            <person name="Kyndt J.A."/>
        </authorList>
    </citation>
    <scope>NUCLEOTIDE SEQUENCE [LARGE SCALE GENOMIC DNA]</scope>
    <source>
        <strain evidence="14 15">FY</strain>
    </source>
</reference>
<comment type="activity regulation">
    <text evidence="12">Activated by a monovalent cation that binds near, but not in, the active site. The most likely occupant of the site in vivo is potassium. Ion binding induces a conformational change that may alter substrate affinity.</text>
</comment>
<dbReference type="PANTHER" id="PTHR10584">
    <property type="entry name" value="SUGAR KINASE"/>
    <property type="match status" value="1"/>
</dbReference>
<dbReference type="GO" id="GO:0046872">
    <property type="term" value="F:metal ion binding"/>
    <property type="evidence" value="ECO:0007669"/>
    <property type="project" value="UniProtKB-KW"/>
</dbReference>
<comment type="function">
    <text evidence="12">Catalyzes the phosphorylation of ribose at O-5 in a reaction requiring ATP and magnesium. The resulting D-ribose-5-phosphate can then be used either for sythesis of nucleotides, histidine, and tryptophan, or as a component of the pentose phosphate pathway.</text>
</comment>
<keyword evidence="9 12" id="KW-0460">Magnesium</keyword>
<dbReference type="RefSeq" id="WP_119000115.1">
    <property type="nucleotide sequence ID" value="NZ_QWGP01000009.1"/>
</dbReference>
<dbReference type="EMBL" id="QWGP01000009">
    <property type="protein sequence ID" value="RHZ95217.1"/>
    <property type="molecule type" value="Genomic_DNA"/>
</dbReference>
<keyword evidence="11 12" id="KW-0119">Carbohydrate metabolism</keyword>
<keyword evidence="6 12" id="KW-0547">Nucleotide-binding</keyword>
<comment type="pathway">
    <text evidence="12">Carbohydrate metabolism; D-ribose degradation; D-ribose 5-phosphate from beta-D-ribopyranose: step 2/2.</text>
</comment>
<feature type="binding site" evidence="12">
    <location>
        <position position="234"/>
    </location>
    <ligand>
        <name>K(+)</name>
        <dbReference type="ChEBI" id="CHEBI:29103"/>
    </ligand>
</feature>
<sequence length="292" mass="29586">MKVFVIGNVALDETLSIEDFPRPGASIFGAALSRDLGGKGANQAVAMGRTGLACIFVSAVGQGPRGQEIAQRLAQEPLEAELVALEGVATDISIVLMSARGENAIITTREAASALTPEAAAAALARGVAGDLLVLQGNLSAAATQAALRAARDAGMRTAFNPSPLQPYFGTLWPLVDTVFLNEGEAEALGGVESLLAQGVGEIVLTLGAQGAELIRATERTRVPAHPCAVVDTTGAGDCFMAVALASAALRGTRLDARALGHAARAAAHTVGRAGTVAAFPNRAEMAAILAT</sequence>
<dbReference type="InterPro" id="IPR002139">
    <property type="entry name" value="Ribo/fructo_kinase"/>
</dbReference>
<dbReference type="GO" id="GO:0004747">
    <property type="term" value="F:ribokinase activity"/>
    <property type="evidence" value="ECO:0007669"/>
    <property type="project" value="UniProtKB-UniRule"/>
</dbReference>
<feature type="binding site" evidence="12">
    <location>
        <position position="275"/>
    </location>
    <ligand>
        <name>K(+)</name>
        <dbReference type="ChEBI" id="CHEBI:29103"/>
    </ligand>
</feature>
<dbReference type="Proteomes" id="UP000266305">
    <property type="component" value="Unassembled WGS sequence"/>
</dbReference>
<dbReference type="InterPro" id="IPR002173">
    <property type="entry name" value="Carboh/pur_kinase_PfkB_CS"/>
</dbReference>
<feature type="binding site" evidence="12">
    <location>
        <position position="273"/>
    </location>
    <ligand>
        <name>K(+)</name>
        <dbReference type="ChEBI" id="CHEBI:29103"/>
    </ligand>
</feature>
<keyword evidence="7 12" id="KW-0418">Kinase</keyword>
<dbReference type="InterPro" id="IPR011611">
    <property type="entry name" value="PfkB_dom"/>
</dbReference>
<gene>
    <name evidence="12" type="primary">rbsK</name>
    <name evidence="14" type="ORF">D1114_10430</name>
</gene>
<feature type="binding site" evidence="12">
    <location>
        <begin position="206"/>
        <end position="211"/>
    </location>
    <ligand>
        <name>ATP</name>
        <dbReference type="ChEBI" id="CHEBI:30616"/>
    </ligand>
</feature>
<evidence type="ECO:0000256" key="7">
    <source>
        <dbReference type="ARBA" id="ARBA00022777"/>
    </source>
</evidence>
<evidence type="ECO:0000256" key="8">
    <source>
        <dbReference type="ARBA" id="ARBA00022840"/>
    </source>
</evidence>
<comment type="cofactor">
    <cofactor evidence="12">
        <name>Mg(2+)</name>
        <dbReference type="ChEBI" id="CHEBI:18420"/>
    </cofactor>
    <text evidence="12">Requires a divalent cation, most likely magnesium in vivo, as an electrophilic catalyst to aid phosphoryl group transfer. It is the chelate of the metal and the nucleotide that is the actual substrate.</text>
</comment>
<keyword evidence="12" id="KW-0963">Cytoplasm</keyword>
<feature type="binding site" evidence="12">
    <location>
        <position position="270"/>
    </location>
    <ligand>
        <name>K(+)</name>
        <dbReference type="ChEBI" id="CHEBI:29103"/>
    </ligand>
</feature>
<protein>
    <recommendedName>
        <fullName evidence="3 12">Ribokinase</fullName>
        <shortName evidence="12">RK</shortName>
        <ecNumber evidence="2 12">2.7.1.15</ecNumber>
    </recommendedName>
</protein>
<comment type="subcellular location">
    <subcellularLocation>
        <location evidence="12">Cytoplasm</location>
    </subcellularLocation>
</comment>
<evidence type="ECO:0000259" key="13">
    <source>
        <dbReference type="Pfam" id="PF00294"/>
    </source>
</evidence>
<evidence type="ECO:0000313" key="15">
    <source>
        <dbReference type="Proteomes" id="UP000266305"/>
    </source>
</evidence>
<feature type="binding site" evidence="12">
    <location>
        <position position="182"/>
    </location>
    <ligand>
        <name>ATP</name>
        <dbReference type="ChEBI" id="CHEBI:30616"/>
    </ligand>
</feature>
<dbReference type="HAMAP" id="MF_01987">
    <property type="entry name" value="Ribokinase"/>
    <property type="match status" value="1"/>
</dbReference>
<feature type="domain" description="Carbohydrate kinase PfkB" evidence="13">
    <location>
        <begin position="3"/>
        <end position="281"/>
    </location>
</feature>
<keyword evidence="10 12" id="KW-0630">Potassium</keyword>
<feature type="binding site" evidence="12">
    <location>
        <begin position="10"/>
        <end position="12"/>
    </location>
    <ligand>
        <name>substrate</name>
    </ligand>
</feature>
<evidence type="ECO:0000256" key="4">
    <source>
        <dbReference type="ARBA" id="ARBA00022679"/>
    </source>
</evidence>
<feature type="binding site" evidence="12">
    <location>
        <position position="238"/>
    </location>
    <ligand>
        <name>substrate</name>
    </ligand>
</feature>
<comment type="catalytic activity">
    <reaction evidence="12">
        <text>D-ribose + ATP = D-ribose 5-phosphate + ADP + H(+)</text>
        <dbReference type="Rhea" id="RHEA:13697"/>
        <dbReference type="ChEBI" id="CHEBI:15378"/>
        <dbReference type="ChEBI" id="CHEBI:30616"/>
        <dbReference type="ChEBI" id="CHEBI:47013"/>
        <dbReference type="ChEBI" id="CHEBI:78346"/>
        <dbReference type="ChEBI" id="CHEBI:456216"/>
        <dbReference type="EC" id="2.7.1.15"/>
    </reaction>
</comment>
<evidence type="ECO:0000256" key="11">
    <source>
        <dbReference type="ARBA" id="ARBA00023277"/>
    </source>
</evidence>
<proteinExistence type="inferred from homology"/>